<dbReference type="Proteomes" id="UP000444980">
    <property type="component" value="Unassembled WGS sequence"/>
</dbReference>
<dbReference type="RefSeq" id="WP_161928754.1">
    <property type="nucleotide sequence ID" value="NZ_BJOU01000019.1"/>
</dbReference>
<reference evidence="3" key="1">
    <citation type="submission" date="2019-06" db="EMBL/GenBank/DDBJ databases">
        <title>Gordonia isolated from sludge of a wastewater treatment plant.</title>
        <authorList>
            <person name="Tamura T."/>
            <person name="Aoyama K."/>
            <person name="Kang Y."/>
            <person name="Saito S."/>
            <person name="Akiyama N."/>
            <person name="Yazawa K."/>
            <person name="Gonoi T."/>
            <person name="Mikami Y."/>
        </authorList>
    </citation>
    <scope>NUCLEOTIDE SEQUENCE [LARGE SCALE GENOMIC DNA]</scope>
    <source>
        <strain evidence="3">NBRC 107697</strain>
    </source>
</reference>
<dbReference type="AlphaFoldDB" id="A0A7I9V251"/>
<gene>
    <name evidence="2" type="ORF">nbrc107697_35240</name>
</gene>
<protein>
    <submittedName>
        <fullName evidence="2">Uncharacterized protein</fullName>
    </submittedName>
</protein>
<keyword evidence="3" id="KW-1185">Reference proteome</keyword>
<evidence type="ECO:0000256" key="1">
    <source>
        <dbReference type="SAM" id="MobiDB-lite"/>
    </source>
</evidence>
<feature type="compositionally biased region" description="Low complexity" evidence="1">
    <location>
        <begin position="274"/>
        <end position="283"/>
    </location>
</feature>
<evidence type="ECO:0000313" key="2">
    <source>
        <dbReference type="EMBL" id="GED99485.1"/>
    </source>
</evidence>
<accession>A0A7I9V251</accession>
<comment type="caution">
    <text evidence="2">The sequence shown here is derived from an EMBL/GenBank/DDBJ whole genome shotgun (WGS) entry which is preliminary data.</text>
</comment>
<proteinExistence type="predicted"/>
<sequence length="445" mass="42605">MNGGPVQATGAVSASAGLTVEGALRAGGLGPVLDTPVSAVLQSLGLPPLPHVPPMPPLPGLPPLPVLDLSALLKPLTDLLGAFGTGDLAGAGDPTKIFTGLSSLLDLTVSGTTSALKAVDKVWSGAAATGAAAKMGRTAVESGMVARQGATMSVDIGAAATIVAGGLAALQAVIVKTAGLVGAALPFIWTPPGQAAALAAISAGMTEGVAVVTATKVQLLAPTATMATNGAPVPISGAPTGAVSPFMVAATALETLAVPLKSATGILGSTLAAAARQQQTTRRPAADHQGKPPAGEKHCPAPEQRVAPAGAAGAGLGKIGGLGGGGLNPREVTARYAARTPMVGDIEPAAAVSVPGPGAAHPAPVGSAGAMAPVAGAMGGAHAVARVGAGSPDALKSVGVLGDCDKACAPAVFGADPAVEASDDLDPAETAASNRLAALREELLS</sequence>
<organism evidence="2 3">
    <name type="scientific">Gordonia crocea</name>
    <dbReference type="NCBI Taxonomy" id="589162"/>
    <lineage>
        <taxon>Bacteria</taxon>
        <taxon>Bacillati</taxon>
        <taxon>Actinomycetota</taxon>
        <taxon>Actinomycetes</taxon>
        <taxon>Mycobacteriales</taxon>
        <taxon>Gordoniaceae</taxon>
        <taxon>Gordonia</taxon>
    </lineage>
</organism>
<feature type="compositionally biased region" description="Basic and acidic residues" evidence="1">
    <location>
        <begin position="284"/>
        <end position="300"/>
    </location>
</feature>
<name>A0A7I9V251_9ACTN</name>
<dbReference type="OrthoDB" id="4369890at2"/>
<feature type="region of interest" description="Disordered" evidence="1">
    <location>
        <begin position="274"/>
        <end position="302"/>
    </location>
</feature>
<dbReference type="EMBL" id="BJOU01000019">
    <property type="protein sequence ID" value="GED99485.1"/>
    <property type="molecule type" value="Genomic_DNA"/>
</dbReference>
<evidence type="ECO:0000313" key="3">
    <source>
        <dbReference type="Proteomes" id="UP000444980"/>
    </source>
</evidence>